<dbReference type="GO" id="GO:0051301">
    <property type="term" value="P:cell division"/>
    <property type="evidence" value="ECO:0007669"/>
    <property type="project" value="UniProtKB-KW"/>
</dbReference>
<evidence type="ECO:0000313" key="2">
    <source>
        <dbReference type="EMBL" id="KFB44057.1"/>
    </source>
</evidence>
<organism evidence="2">
    <name type="scientific">Anopheles sinensis</name>
    <name type="common">Mosquito</name>
    <dbReference type="NCBI Taxonomy" id="74873"/>
    <lineage>
        <taxon>Eukaryota</taxon>
        <taxon>Metazoa</taxon>
        <taxon>Ecdysozoa</taxon>
        <taxon>Arthropoda</taxon>
        <taxon>Hexapoda</taxon>
        <taxon>Insecta</taxon>
        <taxon>Pterygota</taxon>
        <taxon>Neoptera</taxon>
        <taxon>Endopterygota</taxon>
        <taxon>Diptera</taxon>
        <taxon>Nematocera</taxon>
        <taxon>Culicoidea</taxon>
        <taxon>Culicidae</taxon>
        <taxon>Anophelinae</taxon>
        <taxon>Anopheles</taxon>
    </lineage>
</organism>
<evidence type="ECO:0000313" key="4">
    <source>
        <dbReference type="Proteomes" id="UP000030765"/>
    </source>
</evidence>
<keyword evidence="2" id="KW-0131">Cell cycle</keyword>
<dbReference type="EMBL" id="KE525268">
    <property type="protein sequence ID" value="KFB44057.1"/>
    <property type="molecule type" value="Genomic_DNA"/>
</dbReference>
<keyword evidence="2" id="KW-0132">Cell division</keyword>
<reference evidence="3" key="2">
    <citation type="submission" date="2020-05" db="UniProtKB">
        <authorList>
            <consortium name="EnsemblMetazoa"/>
        </authorList>
    </citation>
    <scope>IDENTIFICATION</scope>
</reference>
<protein>
    <submittedName>
        <fullName evidence="2 3">Cell division protein FtsY</fullName>
    </submittedName>
</protein>
<dbReference type="VEuPathDB" id="VectorBase:ASIC011939"/>
<evidence type="ECO:0000256" key="1">
    <source>
        <dbReference type="SAM" id="MobiDB-lite"/>
    </source>
</evidence>
<dbReference type="EnsemblMetazoa" id="ASIC011939-RA">
    <property type="protein sequence ID" value="ASIC011939-PA"/>
    <property type="gene ID" value="ASIC011939"/>
</dbReference>
<name>A0A084W1G3_ANOSI</name>
<dbReference type="EMBL" id="ATLV01019338">
    <property type="status" value="NOT_ANNOTATED_CDS"/>
    <property type="molecule type" value="Genomic_DNA"/>
</dbReference>
<sequence>MATRNRKARLRAGLAKAGQDIKSTITGIFVQLRHDPRSDAGLRKCAVIRNGLAGCRPGRRQSCDESRFICRAAHSPAGTSSSSVYATRTHVPCQCARVKKPASVANFFKVRPNDVSTDDAEGNYFLVVWLYRWKNGKVRFGPRERRASSEPCALGATRLGDHTARGPKTLTKLHGASFGSLFPTMFLLQAPIDRWPSFGHPCPSTRFPSGDENGSHDGTTTPAKGGNQLEFGNLLKNFHTAV</sequence>
<accession>A0A084W1G3</accession>
<dbReference type="Proteomes" id="UP000030765">
    <property type="component" value="Unassembled WGS sequence"/>
</dbReference>
<feature type="region of interest" description="Disordered" evidence="1">
    <location>
        <begin position="201"/>
        <end position="229"/>
    </location>
</feature>
<proteinExistence type="predicted"/>
<dbReference type="AlphaFoldDB" id="A0A084W1G3"/>
<reference evidence="2 4" key="1">
    <citation type="journal article" date="2014" name="BMC Genomics">
        <title>Genome sequence of Anopheles sinensis provides insight into genetics basis of mosquito competence for malaria parasites.</title>
        <authorList>
            <person name="Zhou D."/>
            <person name="Zhang D."/>
            <person name="Ding G."/>
            <person name="Shi L."/>
            <person name="Hou Q."/>
            <person name="Ye Y."/>
            <person name="Xu Y."/>
            <person name="Zhou H."/>
            <person name="Xiong C."/>
            <person name="Li S."/>
            <person name="Yu J."/>
            <person name="Hong S."/>
            <person name="Yu X."/>
            <person name="Zou P."/>
            <person name="Chen C."/>
            <person name="Chang X."/>
            <person name="Wang W."/>
            <person name="Lv Y."/>
            <person name="Sun Y."/>
            <person name="Ma L."/>
            <person name="Shen B."/>
            <person name="Zhu C."/>
        </authorList>
    </citation>
    <scope>NUCLEOTIDE SEQUENCE [LARGE SCALE GENOMIC DNA]</scope>
</reference>
<gene>
    <name evidence="2" type="ORF">ZHAS_00011939</name>
</gene>
<keyword evidence="4" id="KW-1185">Reference proteome</keyword>
<evidence type="ECO:0000313" key="3">
    <source>
        <dbReference type="EnsemblMetazoa" id="ASIC011939-PA"/>
    </source>
</evidence>